<evidence type="ECO:0000256" key="1">
    <source>
        <dbReference type="SAM" id="MobiDB-lite"/>
    </source>
</evidence>
<feature type="compositionally biased region" description="Polar residues" evidence="1">
    <location>
        <begin position="469"/>
        <end position="479"/>
    </location>
</feature>
<feature type="compositionally biased region" description="Polar residues" evidence="1">
    <location>
        <begin position="356"/>
        <end position="370"/>
    </location>
</feature>
<sequence length="489" mass="53848">MNYQHLSHNERYQQYEQPTQQQVAERLLYESNKQTMSNVSNLPYNPGTRYSSATGPSPFQRNNHIYWTLQHRRQSPSVNSVLPKDDSNVAIVKEGLNVNDLYATPNKVRNREGLKTTPLGFSTFFSPIKADSVESGISPIDPHNAAGFKTSTPSKAESPSKGSLADELRYRLHIQDGTRSYNASPSSSGRSTPLRGLIEQQQPRLRHSWAPETPEPSKTCSDRLGNQKTSLMDFKKLLLAKSSKTISTGKKSAVEQLKLNKKDATEAPPGQPAQVLNTSMNILELSGSPKTFANRRNIRQGNFGSPSKTLGPKQRGNWRLNASRTDVMSTAIPEAHSEEDASSSNSSNGSIGRRSPNVNKIGSSISPSPLVTSEKNVIDDKINLKTNIFLQAEENNFMKGEMKNSCGITRSQLAQARAQFLMGTKGLQSENKERMTDIYKKSIYDTANTNILTGTPNFPTVASRREAIESQTTDDSNNAVAAPSLETAL</sequence>
<dbReference type="EMBL" id="LR899011">
    <property type="protein sequence ID" value="CAD7084742.1"/>
    <property type="molecule type" value="Genomic_DNA"/>
</dbReference>
<evidence type="ECO:0000313" key="3">
    <source>
        <dbReference type="Proteomes" id="UP000594454"/>
    </source>
</evidence>
<feature type="region of interest" description="Disordered" evidence="1">
    <location>
        <begin position="136"/>
        <end position="225"/>
    </location>
</feature>
<feature type="compositionally biased region" description="Polar residues" evidence="1">
    <location>
        <begin position="216"/>
        <end position="225"/>
    </location>
</feature>
<name>A0A7R8YT94_HERIL</name>
<dbReference type="InParanoid" id="A0A7R8YT94"/>
<feature type="compositionally biased region" description="Low complexity" evidence="1">
    <location>
        <begin position="342"/>
        <end position="355"/>
    </location>
</feature>
<reference evidence="2 3" key="1">
    <citation type="submission" date="2020-11" db="EMBL/GenBank/DDBJ databases">
        <authorList>
            <person name="Wallbank WR R."/>
            <person name="Pardo Diaz C."/>
            <person name="Kozak K."/>
            <person name="Martin S."/>
            <person name="Jiggins C."/>
            <person name="Moest M."/>
            <person name="Warren A I."/>
            <person name="Generalovic N T."/>
            <person name="Byers J.R.P. K."/>
            <person name="Montejo-Kovacevich G."/>
            <person name="Yen C E."/>
        </authorList>
    </citation>
    <scope>NUCLEOTIDE SEQUENCE [LARGE SCALE GENOMIC DNA]</scope>
</reference>
<proteinExistence type="predicted"/>
<keyword evidence="3" id="KW-1185">Reference proteome</keyword>
<protein>
    <recommendedName>
        <fullName evidence="4">WASP family protein member</fullName>
    </recommendedName>
</protein>
<evidence type="ECO:0008006" key="4">
    <source>
        <dbReference type="Google" id="ProtNLM"/>
    </source>
</evidence>
<dbReference type="Proteomes" id="UP000594454">
    <property type="component" value="Chromosome 3"/>
</dbReference>
<feature type="region of interest" description="Disordered" evidence="1">
    <location>
        <begin position="334"/>
        <end position="370"/>
    </location>
</feature>
<feature type="region of interest" description="Disordered" evidence="1">
    <location>
        <begin position="468"/>
        <end position="489"/>
    </location>
</feature>
<feature type="compositionally biased region" description="Polar residues" evidence="1">
    <location>
        <begin position="149"/>
        <end position="161"/>
    </location>
</feature>
<accession>A0A7R8YT94</accession>
<dbReference type="OrthoDB" id="8965057at2759"/>
<gene>
    <name evidence="2" type="ORF">HERILL_LOCUS7620</name>
</gene>
<feature type="compositionally biased region" description="Polar residues" evidence="1">
    <location>
        <begin position="177"/>
        <end position="191"/>
    </location>
</feature>
<organism evidence="2 3">
    <name type="scientific">Hermetia illucens</name>
    <name type="common">Black soldier fly</name>
    <dbReference type="NCBI Taxonomy" id="343691"/>
    <lineage>
        <taxon>Eukaryota</taxon>
        <taxon>Metazoa</taxon>
        <taxon>Ecdysozoa</taxon>
        <taxon>Arthropoda</taxon>
        <taxon>Hexapoda</taxon>
        <taxon>Insecta</taxon>
        <taxon>Pterygota</taxon>
        <taxon>Neoptera</taxon>
        <taxon>Endopterygota</taxon>
        <taxon>Diptera</taxon>
        <taxon>Brachycera</taxon>
        <taxon>Stratiomyomorpha</taxon>
        <taxon>Stratiomyidae</taxon>
        <taxon>Hermetiinae</taxon>
        <taxon>Hermetia</taxon>
    </lineage>
</organism>
<evidence type="ECO:0000313" key="2">
    <source>
        <dbReference type="EMBL" id="CAD7084742.1"/>
    </source>
</evidence>
<feature type="region of interest" description="Disordered" evidence="1">
    <location>
        <begin position="37"/>
        <end position="57"/>
    </location>
</feature>
<feature type="compositionally biased region" description="Basic and acidic residues" evidence="1">
    <location>
        <begin position="164"/>
        <end position="176"/>
    </location>
</feature>
<dbReference type="AlphaFoldDB" id="A0A7R8YT94"/>